<sequence length="350" mass="39865">MNTDAVLDTVLDSGYLPHAVIRMGIRRQFAQRLAEISSPFPSLALERKMAFVEELRDRPIAIETAAANKQHYEVGTGIMQAQLGKHLKYSCSRFPTGRETVSEAEEITLAEYAEKMTIEDGMTILDIGCGWGSAVLYFAAKFPNSRVVGFSNSKTQKVYIDDTAKERGLENVEVITGDAADYEFEHGVFDRVISVEMMEHVKNYEALLAKVARAMKPGGRFFVQVFCHKDTPYHFEEGWMTRTFFTGGTMPSSDLLLYFQKDLNVVNHWWINGRHYSQTLESWYTNMKKNKAQAWPHLVATYGEENAYAWWQRWQIFCMACSEMFAYGGGEVWGVMHCLFEKPATPSKGL</sequence>
<reference evidence="3" key="1">
    <citation type="journal article" date="2023" name="Mol. Phylogenet. Evol.">
        <title>Genome-scale phylogeny and comparative genomics of the fungal order Sordariales.</title>
        <authorList>
            <person name="Hensen N."/>
            <person name="Bonometti L."/>
            <person name="Westerberg I."/>
            <person name="Brannstrom I.O."/>
            <person name="Guillou S."/>
            <person name="Cros-Aarteil S."/>
            <person name="Calhoun S."/>
            <person name="Haridas S."/>
            <person name="Kuo A."/>
            <person name="Mondo S."/>
            <person name="Pangilinan J."/>
            <person name="Riley R."/>
            <person name="LaButti K."/>
            <person name="Andreopoulos B."/>
            <person name="Lipzen A."/>
            <person name="Chen C."/>
            <person name="Yan M."/>
            <person name="Daum C."/>
            <person name="Ng V."/>
            <person name="Clum A."/>
            <person name="Steindorff A."/>
            <person name="Ohm R.A."/>
            <person name="Martin F."/>
            <person name="Silar P."/>
            <person name="Natvig D.O."/>
            <person name="Lalanne C."/>
            <person name="Gautier V."/>
            <person name="Ament-Velasquez S.L."/>
            <person name="Kruys A."/>
            <person name="Hutchinson M.I."/>
            <person name="Powell A.J."/>
            <person name="Barry K."/>
            <person name="Miller A.N."/>
            <person name="Grigoriev I.V."/>
            <person name="Debuchy R."/>
            <person name="Gladieux P."/>
            <person name="Hiltunen Thoren M."/>
            <person name="Johannesson H."/>
        </authorList>
    </citation>
    <scope>NUCLEOTIDE SEQUENCE [LARGE SCALE GENOMIC DNA]</scope>
    <source>
        <strain evidence="3">CBS 340.73</strain>
    </source>
</reference>
<evidence type="ECO:0000313" key="2">
    <source>
        <dbReference type="EMBL" id="KAK3945049.1"/>
    </source>
</evidence>
<dbReference type="PANTHER" id="PTHR43832">
    <property type="match status" value="1"/>
</dbReference>
<comment type="caution">
    <text evidence="2">The sequence shown here is derived from an EMBL/GenBank/DDBJ whole genome shotgun (WGS) entry which is preliminary data.</text>
</comment>
<dbReference type="PANTHER" id="PTHR43832:SF1">
    <property type="entry name" value="S-ADENOSYL-L-METHIONINE-DEPENDENT METHYLTRANSFERASES SUPERFAMILY PROTEIN"/>
    <property type="match status" value="1"/>
</dbReference>
<evidence type="ECO:0000313" key="3">
    <source>
        <dbReference type="Proteomes" id="UP001303473"/>
    </source>
</evidence>
<protein>
    <submittedName>
        <fullName evidence="2">Cyclopropane-fatty-acyl-phospholipid synthase</fullName>
    </submittedName>
</protein>
<dbReference type="Pfam" id="PF02353">
    <property type="entry name" value="CMAS"/>
    <property type="match status" value="1"/>
</dbReference>
<keyword evidence="3" id="KW-1185">Reference proteome</keyword>
<evidence type="ECO:0000256" key="1">
    <source>
        <dbReference type="ARBA" id="ARBA00010815"/>
    </source>
</evidence>
<dbReference type="CDD" id="cd02440">
    <property type="entry name" value="AdoMet_MTases"/>
    <property type="match status" value="1"/>
</dbReference>
<dbReference type="Gene3D" id="3.40.50.150">
    <property type="entry name" value="Vaccinia Virus protein VP39"/>
    <property type="match status" value="1"/>
</dbReference>
<dbReference type="Proteomes" id="UP001303473">
    <property type="component" value="Unassembled WGS sequence"/>
</dbReference>
<organism evidence="2 3">
    <name type="scientific">Diplogelasinospora grovesii</name>
    <dbReference type="NCBI Taxonomy" id="303347"/>
    <lineage>
        <taxon>Eukaryota</taxon>
        <taxon>Fungi</taxon>
        <taxon>Dikarya</taxon>
        <taxon>Ascomycota</taxon>
        <taxon>Pezizomycotina</taxon>
        <taxon>Sordariomycetes</taxon>
        <taxon>Sordariomycetidae</taxon>
        <taxon>Sordariales</taxon>
        <taxon>Diplogelasinosporaceae</taxon>
        <taxon>Diplogelasinospora</taxon>
    </lineage>
</organism>
<dbReference type="FunFam" id="3.40.50.150:FF:000554">
    <property type="entry name" value="Cation-transporting ATPase"/>
    <property type="match status" value="1"/>
</dbReference>
<name>A0AAN6S954_9PEZI</name>
<proteinExistence type="inferred from homology"/>
<dbReference type="SUPFAM" id="SSF53335">
    <property type="entry name" value="S-adenosyl-L-methionine-dependent methyltransferases"/>
    <property type="match status" value="1"/>
</dbReference>
<dbReference type="InterPro" id="IPR029063">
    <property type="entry name" value="SAM-dependent_MTases_sf"/>
</dbReference>
<dbReference type="AlphaFoldDB" id="A0AAN6S954"/>
<dbReference type="EMBL" id="MU853756">
    <property type="protein sequence ID" value="KAK3945049.1"/>
    <property type="molecule type" value="Genomic_DNA"/>
</dbReference>
<accession>A0AAN6S954</accession>
<gene>
    <name evidence="2" type="ORF">QBC46DRAFT_336896</name>
</gene>
<comment type="similarity">
    <text evidence="1">Belongs to the CFA/CMAS family.</text>
</comment>